<evidence type="ECO:0000313" key="1">
    <source>
        <dbReference type="EMBL" id="OUS41776.1"/>
    </source>
</evidence>
<dbReference type="EMBL" id="KZ155840">
    <property type="protein sequence ID" value="OUS41776.1"/>
    <property type="molecule type" value="Genomic_DNA"/>
</dbReference>
<proteinExistence type="predicted"/>
<organism evidence="1">
    <name type="scientific">Ostreococcus tauri</name>
    <name type="common">Marine green alga</name>
    <dbReference type="NCBI Taxonomy" id="70448"/>
    <lineage>
        <taxon>Eukaryota</taxon>
        <taxon>Viridiplantae</taxon>
        <taxon>Chlorophyta</taxon>
        <taxon>Mamiellophyceae</taxon>
        <taxon>Mamiellales</taxon>
        <taxon>Bathycoccaceae</taxon>
        <taxon>Ostreococcus</taxon>
    </lineage>
</organism>
<dbReference type="AlphaFoldDB" id="A0A1Y5HWV4"/>
<name>A0A1Y5HWV4_OSTTA</name>
<sequence length="52" mass="5806">STLSIQGIIPLNHSAGSWVDDFPIQRMSVLVSLRSRGDRVVARSVRKDLSFH</sequence>
<protein>
    <submittedName>
        <fullName evidence="1">Uncharacterized protein</fullName>
    </submittedName>
</protein>
<gene>
    <name evidence="1" type="ORF">BE221DRAFT_65078</name>
</gene>
<accession>A0A1Y5HWV4</accession>
<feature type="non-terminal residue" evidence="1">
    <location>
        <position position="1"/>
    </location>
</feature>
<dbReference type="Proteomes" id="UP000195557">
    <property type="component" value="Unassembled WGS sequence"/>
</dbReference>
<reference evidence="1" key="1">
    <citation type="submission" date="2017-04" db="EMBL/GenBank/DDBJ databases">
        <title>Population genomics of picophytoplankton unveils novel chromosome hypervariability.</title>
        <authorList>
            <consortium name="DOE Joint Genome Institute"/>
            <person name="Blanc-Mathieu R."/>
            <person name="Krasovec M."/>
            <person name="Hebrard M."/>
            <person name="Yau S."/>
            <person name="Desgranges E."/>
            <person name="Martin J."/>
            <person name="Schackwitz W."/>
            <person name="Kuo A."/>
            <person name="Salin G."/>
            <person name="Donnadieu C."/>
            <person name="Desdevises Y."/>
            <person name="Sanchez-Ferandin S."/>
            <person name="Moreau H."/>
            <person name="Rivals E."/>
            <person name="Grigoriev I.V."/>
            <person name="Grimsley N."/>
            <person name="Eyre-Walker A."/>
            <person name="Piganeau G."/>
        </authorList>
    </citation>
    <scope>NUCLEOTIDE SEQUENCE [LARGE SCALE GENOMIC DNA]</scope>
    <source>
        <strain evidence="1">RCC 1115</strain>
    </source>
</reference>